<dbReference type="PANTHER" id="PTHR47508:SF3">
    <property type="entry name" value="TIR DOMAIN-CONTAINING PROTEIN"/>
    <property type="match status" value="1"/>
</dbReference>
<evidence type="ECO:0000313" key="5">
    <source>
        <dbReference type="EMBL" id="RWS08230.1"/>
    </source>
</evidence>
<feature type="compositionally biased region" description="Basic and acidic residues" evidence="1">
    <location>
        <begin position="139"/>
        <end position="154"/>
    </location>
</feature>
<evidence type="ECO:0000313" key="4">
    <source>
        <dbReference type="EMBL" id="RWS06775.1"/>
    </source>
</evidence>
<feature type="domain" description="TIR" evidence="2">
    <location>
        <begin position="200"/>
        <end position="326"/>
    </location>
</feature>
<feature type="non-terminal residue" evidence="3">
    <location>
        <position position="942"/>
    </location>
</feature>
<dbReference type="PANTHER" id="PTHR47508">
    <property type="entry name" value="SAM DOMAIN-CONTAINING PROTEIN-RELATED"/>
    <property type="match status" value="1"/>
</dbReference>
<dbReference type="EMBL" id="NCKU01003072">
    <property type="protein sequence ID" value="RWS08230.1"/>
    <property type="molecule type" value="Genomic_DNA"/>
</dbReference>
<dbReference type="EMBL" id="NCKU01003062">
    <property type="protein sequence ID" value="RWS08256.1"/>
    <property type="molecule type" value="Genomic_DNA"/>
</dbReference>
<protein>
    <recommendedName>
        <fullName evidence="2">TIR domain-containing protein</fullName>
    </recommendedName>
</protein>
<dbReference type="Gene3D" id="3.40.50.10140">
    <property type="entry name" value="Toll/interleukin-1 receptor homology (TIR) domain"/>
    <property type="match status" value="1"/>
</dbReference>
<evidence type="ECO:0000259" key="2">
    <source>
        <dbReference type="PROSITE" id="PS50104"/>
    </source>
</evidence>
<keyword evidence="7" id="KW-1185">Reference proteome</keyword>
<evidence type="ECO:0000313" key="3">
    <source>
        <dbReference type="EMBL" id="RWS06769.1"/>
    </source>
</evidence>
<dbReference type="AlphaFoldDB" id="A0A3S3RVT6"/>
<evidence type="ECO:0000313" key="6">
    <source>
        <dbReference type="EMBL" id="RWS08256.1"/>
    </source>
</evidence>
<dbReference type="Pfam" id="PF13676">
    <property type="entry name" value="TIR_2"/>
    <property type="match status" value="1"/>
</dbReference>
<dbReference type="GO" id="GO:0007165">
    <property type="term" value="P:signal transduction"/>
    <property type="evidence" value="ECO:0007669"/>
    <property type="project" value="InterPro"/>
</dbReference>
<proteinExistence type="predicted"/>
<dbReference type="InterPro" id="IPR000157">
    <property type="entry name" value="TIR_dom"/>
</dbReference>
<sequence>WPTSLSQESFLLLDTVVSAQSTVQIQRFFEKPRFGIITTTGNKIGFVFIEISATASNLREKVTSEFKHVIKDQHYILIDKIGWPVAPHQEDKLLVFDLARRGVIKIKLFEADEINNKDESDGGFLRSAISSESEDEMETERTLEKTEETESPQKIRRVSYDTEVTKALSDITSERNEVSHQAIYSIPSSVSTYSVSSSTNHKPILISYVRQEAERHARQLKTHLSDLGYEVFLDVDEIMGGHDWIDALNTAVVNCEVFVPLITPQYGLTIWTNREIKLADIKNKLIIPVNFLDHWPPECLAIQFATTQFLNWKSREEIEEAYRTQGERANDIKYWDEPFVHRAAQEIINISKKVANSNGLGLSFDRSTFASTFVSSPHSQIRNTFLQEDFVDKTDNISREFTDNIDQESGTMEDLFETEKPIFKSSMALLQSVSITKKQSLIVISAHPKERSFVEALRNKLHEYDYEVWSSLDMCIGMSFDHLNGNGEDIGSLTPTTPVFHSMPAFSSREESGIGNLASLMESEEIEAEDTFIPPQTRRPRPRFLNTLIEDSTNNRRFSQSSASDFSQNSLFTPEDLDKAKVFRQRVARARVVITILSSAYCKSKTCKSQAFYCDYRKTVVAALYEDCKIPHCLAKLVDQDLIRRDIPALMDPSNQNFLESIASKVNSIVNASKESFKEKMTDAKIQSFGHYLTKNIPIRDKKKIVVFVTGGSKFYNTGSEAICSSIAQTLAAKENVVLVTSGFYGAAEAVGRSFAEQRTALNKSLNLFHILPKKEGSNLKLKCRQGQDKAFEKLPFGETLFVGDSLHERDAVIARIFNYCILIEGGPYSARLAKEFIWNDNTVIPIMCTGGAASGLYDCSAKITEMPACVDQSDWDMLKEKCATSEDIASAVLRIIQSLVKWRNKNNSDRKYRFKNRRRYYGKNKNRNESTHEPKPGVVKV</sequence>
<dbReference type="EMBL" id="NCKU01003884">
    <property type="protein sequence ID" value="RWS06775.1"/>
    <property type="molecule type" value="Genomic_DNA"/>
</dbReference>
<gene>
    <name evidence="6" type="ORF">B4U79_03386</name>
    <name evidence="5" type="ORF">B4U79_10249</name>
    <name evidence="3" type="ORF">B4U79_14698</name>
    <name evidence="4" type="ORF">B4U79_15223</name>
</gene>
<accession>A0A3S3RVT6</accession>
<organism evidence="3 7">
    <name type="scientific">Dinothrombium tinctorium</name>
    <dbReference type="NCBI Taxonomy" id="1965070"/>
    <lineage>
        <taxon>Eukaryota</taxon>
        <taxon>Metazoa</taxon>
        <taxon>Ecdysozoa</taxon>
        <taxon>Arthropoda</taxon>
        <taxon>Chelicerata</taxon>
        <taxon>Arachnida</taxon>
        <taxon>Acari</taxon>
        <taxon>Acariformes</taxon>
        <taxon>Trombidiformes</taxon>
        <taxon>Prostigmata</taxon>
        <taxon>Anystina</taxon>
        <taxon>Parasitengona</taxon>
        <taxon>Trombidioidea</taxon>
        <taxon>Trombidiidae</taxon>
        <taxon>Dinothrombium</taxon>
    </lineage>
</organism>
<dbReference type="PROSITE" id="PS50104">
    <property type="entry name" value="TIR"/>
    <property type="match status" value="1"/>
</dbReference>
<dbReference type="EMBL" id="NCKU01003886">
    <property type="protein sequence ID" value="RWS06769.1"/>
    <property type="molecule type" value="Genomic_DNA"/>
</dbReference>
<reference evidence="3 7" key="1">
    <citation type="journal article" date="2018" name="Gigascience">
        <title>Genomes of trombidid mites reveal novel predicted allergens and laterally-transferred genes associated with secondary metabolism.</title>
        <authorList>
            <person name="Dong X."/>
            <person name="Chaisiri K."/>
            <person name="Xia D."/>
            <person name="Armstrong S.D."/>
            <person name="Fang Y."/>
            <person name="Donnelly M.J."/>
            <person name="Kadowaki T."/>
            <person name="McGarry J.W."/>
            <person name="Darby A.C."/>
            <person name="Makepeace B.L."/>
        </authorList>
    </citation>
    <scope>NUCLEOTIDE SEQUENCE [LARGE SCALE GENOMIC DNA]</scope>
    <source>
        <strain evidence="3">UoL-WK</strain>
    </source>
</reference>
<feature type="non-terminal residue" evidence="3">
    <location>
        <position position="1"/>
    </location>
</feature>
<name>A0A3S3RVT6_9ACAR</name>
<evidence type="ECO:0000256" key="1">
    <source>
        <dbReference type="SAM" id="MobiDB-lite"/>
    </source>
</evidence>
<dbReference type="InterPro" id="IPR035897">
    <property type="entry name" value="Toll_tir_struct_dom_sf"/>
</dbReference>
<dbReference type="Proteomes" id="UP000285301">
    <property type="component" value="Unassembled WGS sequence"/>
</dbReference>
<dbReference type="SUPFAM" id="SSF52200">
    <property type="entry name" value="Toll/Interleukin receptor TIR domain"/>
    <property type="match status" value="2"/>
</dbReference>
<dbReference type="OrthoDB" id="10062307at2759"/>
<feature type="region of interest" description="Disordered" evidence="1">
    <location>
        <begin position="122"/>
        <end position="154"/>
    </location>
</feature>
<reference evidence="3" key="2">
    <citation type="submission" date="2018-11" db="EMBL/GenBank/DDBJ databases">
        <title>Trombidioid mite genomics.</title>
        <authorList>
            <person name="Dong X."/>
        </authorList>
    </citation>
    <scope>NUCLEOTIDE SEQUENCE</scope>
    <source>
        <strain evidence="3">UoL-WK</strain>
    </source>
</reference>
<comment type="caution">
    <text evidence="3">The sequence shown here is derived from an EMBL/GenBank/DDBJ whole genome shotgun (WGS) entry which is preliminary data.</text>
</comment>
<evidence type="ECO:0000313" key="7">
    <source>
        <dbReference type="Proteomes" id="UP000285301"/>
    </source>
</evidence>